<protein>
    <submittedName>
        <fullName evidence="1">Uncharacterized protein</fullName>
    </submittedName>
</protein>
<sequence length="138" mass="15809">MKDYKTFLKEASYFDISNVDKWIVPLSTKINAPVMNVSKSVLGGEENVTIMIKFSLDEKHKWKNGIWHNSRHANIRLDRDGTLEMFNYSPRSMGKGLRKTRVKNAKDAINKINDWVAKVGGADYEKDSLSKRTTKATE</sequence>
<dbReference type="EMBL" id="UINC01038939">
    <property type="protein sequence ID" value="SVB36687.1"/>
    <property type="molecule type" value="Genomic_DNA"/>
</dbReference>
<accession>A0A382DGD1</accession>
<reference evidence="1" key="1">
    <citation type="submission" date="2018-05" db="EMBL/GenBank/DDBJ databases">
        <authorList>
            <person name="Lanie J.A."/>
            <person name="Ng W.-L."/>
            <person name="Kazmierczak K.M."/>
            <person name="Andrzejewski T.M."/>
            <person name="Davidsen T.M."/>
            <person name="Wayne K.J."/>
            <person name="Tettelin H."/>
            <person name="Glass J.I."/>
            <person name="Rusch D."/>
            <person name="Podicherti R."/>
            <person name="Tsui H.-C.T."/>
            <person name="Winkler M.E."/>
        </authorList>
    </citation>
    <scope>NUCLEOTIDE SEQUENCE</scope>
</reference>
<organism evidence="1">
    <name type="scientific">marine metagenome</name>
    <dbReference type="NCBI Taxonomy" id="408172"/>
    <lineage>
        <taxon>unclassified sequences</taxon>
        <taxon>metagenomes</taxon>
        <taxon>ecological metagenomes</taxon>
    </lineage>
</organism>
<dbReference type="AlphaFoldDB" id="A0A382DGD1"/>
<proteinExistence type="predicted"/>
<gene>
    <name evidence="1" type="ORF">METZ01_LOCUS189541</name>
</gene>
<evidence type="ECO:0000313" key="1">
    <source>
        <dbReference type="EMBL" id="SVB36687.1"/>
    </source>
</evidence>
<name>A0A382DGD1_9ZZZZ</name>